<comment type="subcellular location">
    <subcellularLocation>
        <location evidence="1">Membrane</location>
        <topology evidence="1">Multi-pass membrane protein</topology>
    </subcellularLocation>
</comment>
<feature type="transmembrane region" description="Helical" evidence="9">
    <location>
        <begin position="159"/>
        <end position="179"/>
    </location>
</feature>
<evidence type="ECO:0000256" key="1">
    <source>
        <dbReference type="ARBA" id="ARBA00004141"/>
    </source>
</evidence>
<organism evidence="11 12">
    <name type="scientific">Sphagnurus paluster</name>
    <dbReference type="NCBI Taxonomy" id="117069"/>
    <lineage>
        <taxon>Eukaryota</taxon>
        <taxon>Fungi</taxon>
        <taxon>Dikarya</taxon>
        <taxon>Basidiomycota</taxon>
        <taxon>Agaricomycotina</taxon>
        <taxon>Agaricomycetes</taxon>
        <taxon>Agaricomycetidae</taxon>
        <taxon>Agaricales</taxon>
        <taxon>Tricholomatineae</taxon>
        <taxon>Lyophyllaceae</taxon>
        <taxon>Sphagnurus</taxon>
    </lineage>
</organism>
<evidence type="ECO:0000256" key="5">
    <source>
        <dbReference type="ARBA" id="ARBA00022989"/>
    </source>
</evidence>
<dbReference type="GO" id="GO:0005975">
    <property type="term" value="P:carbohydrate metabolic process"/>
    <property type="evidence" value="ECO:0007669"/>
    <property type="project" value="UniProtKB-ARBA"/>
</dbReference>
<dbReference type="GO" id="GO:0016740">
    <property type="term" value="F:transferase activity"/>
    <property type="evidence" value="ECO:0007669"/>
    <property type="project" value="UniProtKB-KW"/>
</dbReference>
<evidence type="ECO:0000256" key="3">
    <source>
        <dbReference type="ARBA" id="ARBA00022679"/>
    </source>
</evidence>
<feature type="transmembrane region" description="Helical" evidence="9">
    <location>
        <begin position="265"/>
        <end position="285"/>
    </location>
</feature>
<feature type="transmembrane region" description="Helical" evidence="9">
    <location>
        <begin position="376"/>
        <end position="398"/>
    </location>
</feature>
<evidence type="ECO:0000313" key="11">
    <source>
        <dbReference type="EMBL" id="KAG5653580.1"/>
    </source>
</evidence>
<dbReference type="GO" id="GO:0016020">
    <property type="term" value="C:membrane"/>
    <property type="evidence" value="ECO:0007669"/>
    <property type="project" value="UniProtKB-SubCell"/>
</dbReference>
<evidence type="ECO:0000256" key="8">
    <source>
        <dbReference type="SAM" id="MobiDB-lite"/>
    </source>
</evidence>
<gene>
    <name evidence="11" type="ORF">H0H81_012087</name>
</gene>
<feature type="region of interest" description="Disordered" evidence="8">
    <location>
        <begin position="515"/>
        <end position="571"/>
    </location>
</feature>
<feature type="transmembrane region" description="Helical" evidence="9">
    <location>
        <begin position="129"/>
        <end position="147"/>
    </location>
</feature>
<evidence type="ECO:0000256" key="9">
    <source>
        <dbReference type="SAM" id="Phobius"/>
    </source>
</evidence>
<feature type="domain" description="Cas1p 10 TM acyl transferase" evidence="10">
    <location>
        <begin position="128"/>
        <end position="510"/>
    </location>
</feature>
<evidence type="ECO:0000313" key="12">
    <source>
        <dbReference type="Proteomes" id="UP000717328"/>
    </source>
</evidence>
<keyword evidence="3" id="KW-0808">Transferase</keyword>
<evidence type="ECO:0000256" key="7">
    <source>
        <dbReference type="ARBA" id="ARBA00023180"/>
    </source>
</evidence>
<dbReference type="OrthoDB" id="1932925at2759"/>
<reference evidence="11" key="1">
    <citation type="submission" date="2021-02" db="EMBL/GenBank/DDBJ databases">
        <authorList>
            <person name="Nieuwenhuis M."/>
            <person name="Van De Peppel L.J.J."/>
        </authorList>
    </citation>
    <scope>NUCLEOTIDE SEQUENCE</scope>
    <source>
        <strain evidence="11">D49</strain>
    </source>
</reference>
<feature type="transmembrane region" description="Helical" evidence="9">
    <location>
        <begin position="209"/>
        <end position="227"/>
    </location>
</feature>
<sequence>MEHIIDEALKSPVKPADQIVILPVEQVVASKLSQDRALSMRLSDIDAMNSDLFHRIHPSPNLGISMFSNKPPLPISLPLAFNHMLDPSQTEDGLHFSASVVKTQANILLNLRCNDVMPKQYYLSWANEVQGPAVVFSIGIALIFLADRTGLWLKEQKQFDPWTFGFLCLAALGVGLATIKQSDKDLGFLNREQTDEWKGWMQPSKISGIYNPIRVLVASYLFMTGYGHTTFYLKKADFGFLRIAQVMVRLNLLTLLLAYTMNTDYISYYFSPLVSMWFLIIYATMIIGSRFNDRTPFLLGKIIASGAMVTWFMREEWLLESLFELLSRLCGIHWSAREWNFRVTLDIWIVYLGMLAAIAAIKIREHRLTEHASWHLITKVAICTSLICLVWFFAFELLQESKFTYNRWHPYISFIPVLAFVVLRNASLILRSASSSAFAFVGRCSLETFIIQYHFWLAGDTRGILLVLPGTQWRPINFIFTTIMFIYVSDQMAHATTTITGWICGKGAKASLPLPTTAPTASNNASASSRRDPEVLTSPLNEDAIPLISPNQKNHERDEPLPPEPDTPVRPRRWVDRLAEGSEEPTRSGFRVWYGEEGYGVKVKLIVWIAVMWAANLLWQY</sequence>
<protein>
    <recommendedName>
        <fullName evidence="10">Cas1p 10 TM acyl transferase domain-containing protein</fullName>
    </recommendedName>
</protein>
<reference evidence="11" key="2">
    <citation type="submission" date="2021-10" db="EMBL/GenBank/DDBJ databases">
        <title>Phylogenomics reveals ancestral predisposition of the termite-cultivated fungus Termitomyces towards a domesticated lifestyle.</title>
        <authorList>
            <person name="Auxier B."/>
            <person name="Grum-Grzhimaylo A."/>
            <person name="Cardenas M.E."/>
            <person name="Lodge J.D."/>
            <person name="Laessoe T."/>
            <person name="Pedersen O."/>
            <person name="Smith M.E."/>
            <person name="Kuyper T.W."/>
            <person name="Franco-Molano E.A."/>
            <person name="Baroni T.J."/>
            <person name="Aanen D.K."/>
        </authorList>
    </citation>
    <scope>NUCLEOTIDE SEQUENCE</scope>
    <source>
        <strain evidence="11">D49</strain>
    </source>
</reference>
<comment type="caution">
    <text evidence="11">The sequence shown here is derived from an EMBL/GenBank/DDBJ whole genome shotgun (WGS) entry which is preliminary data.</text>
</comment>
<accession>A0A9P7KM94</accession>
<dbReference type="Pfam" id="PF07779">
    <property type="entry name" value="Cas1_AcylT"/>
    <property type="match status" value="1"/>
</dbReference>
<dbReference type="AlphaFoldDB" id="A0A9P7KM94"/>
<dbReference type="EMBL" id="JABCKI010000044">
    <property type="protein sequence ID" value="KAG5653580.1"/>
    <property type="molecule type" value="Genomic_DNA"/>
</dbReference>
<dbReference type="Proteomes" id="UP000717328">
    <property type="component" value="Unassembled WGS sequence"/>
</dbReference>
<feature type="transmembrane region" description="Helical" evidence="9">
    <location>
        <begin position="347"/>
        <end position="364"/>
    </location>
</feature>
<keyword evidence="5 9" id="KW-1133">Transmembrane helix</keyword>
<keyword evidence="7" id="KW-0325">Glycoprotein</keyword>
<name>A0A9P7KM94_9AGAR</name>
<dbReference type="PANTHER" id="PTHR13533">
    <property type="entry name" value="N-ACETYLNEURAMINATE 9-O-ACETYLTRANSFERASE"/>
    <property type="match status" value="1"/>
</dbReference>
<keyword evidence="6 9" id="KW-0472">Membrane</keyword>
<evidence type="ECO:0000256" key="2">
    <source>
        <dbReference type="ARBA" id="ARBA00010666"/>
    </source>
</evidence>
<feature type="transmembrane region" description="Helical" evidence="9">
    <location>
        <begin position="239"/>
        <end position="259"/>
    </location>
</feature>
<dbReference type="InterPro" id="IPR012419">
    <property type="entry name" value="Cas1_AcylTrans_dom"/>
</dbReference>
<dbReference type="GO" id="GO:0005794">
    <property type="term" value="C:Golgi apparatus"/>
    <property type="evidence" value="ECO:0007669"/>
    <property type="project" value="UniProtKB-ARBA"/>
</dbReference>
<keyword evidence="12" id="KW-1185">Reference proteome</keyword>
<keyword evidence="4 9" id="KW-0812">Transmembrane</keyword>
<dbReference type="PANTHER" id="PTHR13533:SF1">
    <property type="entry name" value="N-ACETYLNEURAMINATE 9-O-ACETYLTRANSFERASE"/>
    <property type="match status" value="1"/>
</dbReference>
<comment type="similarity">
    <text evidence="2">Belongs to the PC-esterase family. CASD1 subfamily.</text>
</comment>
<evidence type="ECO:0000256" key="6">
    <source>
        <dbReference type="ARBA" id="ARBA00023136"/>
    </source>
</evidence>
<evidence type="ECO:0000256" key="4">
    <source>
        <dbReference type="ARBA" id="ARBA00022692"/>
    </source>
</evidence>
<evidence type="ECO:0000259" key="10">
    <source>
        <dbReference type="Pfam" id="PF07779"/>
    </source>
</evidence>
<feature type="compositionally biased region" description="Low complexity" evidence="8">
    <location>
        <begin position="515"/>
        <end position="528"/>
    </location>
</feature>
<proteinExistence type="inferred from homology"/>
<feature type="transmembrane region" description="Helical" evidence="9">
    <location>
        <begin position="410"/>
        <end position="430"/>
    </location>
</feature>